<reference evidence="1" key="1">
    <citation type="submission" date="2015-12" db="EMBL/GenBank/DDBJ databases">
        <title>De novo transcriptome assembly of four potential Pierce s Disease insect vectors from Arizona vineyards.</title>
        <authorList>
            <person name="Tassone E.E."/>
        </authorList>
    </citation>
    <scope>NUCLEOTIDE SEQUENCE</scope>
</reference>
<dbReference type="AlphaFoldDB" id="A0A1B6E0L1"/>
<name>A0A1B6E0L1_9HEMI</name>
<evidence type="ECO:0000313" key="1">
    <source>
        <dbReference type="EMBL" id="JAS31465.1"/>
    </source>
</evidence>
<dbReference type="PANTHER" id="PTHR39075">
    <property type="entry name" value="FI19908P1"/>
    <property type="match status" value="1"/>
</dbReference>
<dbReference type="GO" id="GO:0005615">
    <property type="term" value="C:extracellular space"/>
    <property type="evidence" value="ECO:0007669"/>
    <property type="project" value="TreeGrafter"/>
</dbReference>
<accession>A0A1B6E0L1</accession>
<protein>
    <submittedName>
        <fullName evidence="1">Uncharacterized protein</fullName>
    </submittedName>
</protein>
<proteinExistence type="predicted"/>
<dbReference type="PANTHER" id="PTHR39075:SF1">
    <property type="entry name" value="FI19908P1"/>
    <property type="match status" value="1"/>
</dbReference>
<dbReference type="EMBL" id="GEDC01005833">
    <property type="protein sequence ID" value="JAS31465.1"/>
    <property type="molecule type" value="Transcribed_RNA"/>
</dbReference>
<gene>
    <name evidence="1" type="ORF">g.2329</name>
</gene>
<sequence length="352" mass="40275">MSNSSHTDFRKEILLETSSYPGKPRSIYSSLSYQETPTYPRFNDSYNYYDGTLLDQDCSYGPELYPTQYYQPMWGLPSHKNKLSYFPEEKHCIDPYLDPDSDEKPPGVFIATEHGTMVIRLPHRMRIDMTIDRAIRILNFKTNVTLTLNASGSSAAIIHPNGRVYQYGSRVEMLARDVRGNNKFAKMWYKGISFTSQQCALVYLVDSAGTRTTTDTFLDLTKDFSMNVFYNESRHGPMYHKQAISYLKNAQYFCGEKGTHNWIINNIKITQSPDGLLKVARNSNKYFLRCSATNGSATITTPFVHATASSGHTSHLFVRRGERRMHFDGLLFIVRNAGHSSGFDERNMLKVF</sequence>
<organism evidence="1">
    <name type="scientific">Clastoptera arizonana</name>
    <name type="common">Arizona spittle bug</name>
    <dbReference type="NCBI Taxonomy" id="38151"/>
    <lineage>
        <taxon>Eukaryota</taxon>
        <taxon>Metazoa</taxon>
        <taxon>Ecdysozoa</taxon>
        <taxon>Arthropoda</taxon>
        <taxon>Hexapoda</taxon>
        <taxon>Insecta</taxon>
        <taxon>Pterygota</taxon>
        <taxon>Neoptera</taxon>
        <taxon>Paraneoptera</taxon>
        <taxon>Hemiptera</taxon>
        <taxon>Auchenorrhyncha</taxon>
        <taxon>Cercopoidea</taxon>
        <taxon>Clastopteridae</taxon>
        <taxon>Clastoptera</taxon>
    </lineage>
</organism>